<comment type="caution">
    <text evidence="2">The sequence shown here is derived from an EMBL/GenBank/DDBJ whole genome shotgun (WGS) entry which is preliminary data.</text>
</comment>
<evidence type="ECO:0000313" key="2">
    <source>
        <dbReference type="EMBL" id="ORL43842.1"/>
    </source>
</evidence>
<proteinExistence type="predicted"/>
<dbReference type="EMBL" id="ARYN01000024">
    <property type="protein sequence ID" value="ORL43842.1"/>
    <property type="molecule type" value="Genomic_DNA"/>
</dbReference>
<feature type="domain" description="DUF7793" evidence="1">
    <location>
        <begin position="12"/>
        <end position="124"/>
    </location>
</feature>
<dbReference type="OrthoDB" id="957652at2"/>
<dbReference type="InterPro" id="IPR056695">
    <property type="entry name" value="DUF7793"/>
</dbReference>
<gene>
    <name evidence="2" type="ORF">IIF7_18924</name>
</gene>
<dbReference type="Pfam" id="PF25056">
    <property type="entry name" value="DUF7793"/>
    <property type="match status" value="1"/>
</dbReference>
<reference evidence="2 3" key="1">
    <citation type="submission" date="2013-04" db="EMBL/GenBank/DDBJ databases">
        <title>Zunongwangia sp. 22II14-10F7 Genome Sequencing.</title>
        <authorList>
            <person name="Lai Q."/>
            <person name="Shao Z."/>
        </authorList>
    </citation>
    <scope>NUCLEOTIDE SEQUENCE [LARGE SCALE GENOMIC DNA]</scope>
    <source>
        <strain evidence="2 3">22II14-10F7</strain>
    </source>
</reference>
<dbReference type="RefSeq" id="WP_084843250.1">
    <property type="nucleotide sequence ID" value="NZ_ARYN01000024.1"/>
</dbReference>
<sequence>MKRSGKGRVADIWIQEDILYCNYHSDTILTLEKAQEIVMQRLEVQKDKYYPVYCDINGLRHSHKEAREYLAKHGSMLTTAVAYLASDHYSYRMISFFIRNSKPRIPSKVFRHKFHEINYLRRYKK</sequence>
<dbReference type="AlphaFoldDB" id="A0A1Y1SZ46"/>
<name>A0A1Y1SZ46_9FLAO</name>
<keyword evidence="3" id="KW-1185">Reference proteome</keyword>
<organism evidence="2 3">
    <name type="scientific">Zunongwangia atlantica 22II14-10F7</name>
    <dbReference type="NCBI Taxonomy" id="1185767"/>
    <lineage>
        <taxon>Bacteria</taxon>
        <taxon>Pseudomonadati</taxon>
        <taxon>Bacteroidota</taxon>
        <taxon>Flavobacteriia</taxon>
        <taxon>Flavobacteriales</taxon>
        <taxon>Flavobacteriaceae</taxon>
        <taxon>Zunongwangia</taxon>
    </lineage>
</organism>
<evidence type="ECO:0000259" key="1">
    <source>
        <dbReference type="Pfam" id="PF25056"/>
    </source>
</evidence>
<evidence type="ECO:0000313" key="3">
    <source>
        <dbReference type="Proteomes" id="UP000192746"/>
    </source>
</evidence>
<dbReference type="Proteomes" id="UP000192746">
    <property type="component" value="Unassembled WGS sequence"/>
</dbReference>
<accession>A0A1Y1SZ46</accession>
<dbReference type="STRING" id="1185767.IIF7_18924"/>
<protein>
    <recommendedName>
        <fullName evidence="1">DUF7793 domain-containing protein</fullName>
    </recommendedName>
</protein>